<evidence type="ECO:0000313" key="6">
    <source>
        <dbReference type="EMBL" id="GHH87278.1"/>
    </source>
</evidence>
<proteinExistence type="predicted"/>
<evidence type="ECO:0008006" key="8">
    <source>
        <dbReference type="Google" id="ProtNLM"/>
    </source>
</evidence>
<feature type="chain" id="PRO_5037869834" description="Integrin-like protein" evidence="5">
    <location>
        <begin position="30"/>
        <end position="498"/>
    </location>
</feature>
<dbReference type="SMART" id="SM00191">
    <property type="entry name" value="Int_alpha"/>
    <property type="match status" value="5"/>
</dbReference>
<evidence type="ECO:0000313" key="7">
    <source>
        <dbReference type="Proteomes" id="UP000603708"/>
    </source>
</evidence>
<evidence type="ECO:0000256" key="4">
    <source>
        <dbReference type="ARBA" id="ARBA00023180"/>
    </source>
</evidence>
<evidence type="ECO:0000256" key="1">
    <source>
        <dbReference type="ARBA" id="ARBA00022729"/>
    </source>
</evidence>
<dbReference type="GO" id="GO:0008305">
    <property type="term" value="C:integrin complex"/>
    <property type="evidence" value="ECO:0007669"/>
    <property type="project" value="InterPro"/>
</dbReference>
<accession>A0A919GMF2</accession>
<dbReference type="PANTHER" id="PTHR23221:SF7">
    <property type="entry name" value="PHOSPHATIDYLINOSITOL-GLYCAN-SPECIFIC PHOSPHOLIPASE D"/>
    <property type="match status" value="1"/>
</dbReference>
<dbReference type="RefSeq" id="WP_189937938.1">
    <property type="nucleotide sequence ID" value="NZ_BNCD01000027.1"/>
</dbReference>
<keyword evidence="7" id="KW-1185">Reference proteome</keyword>
<dbReference type="AlphaFoldDB" id="A0A919GMF2"/>
<dbReference type="EMBL" id="BNCD01000027">
    <property type="protein sequence ID" value="GHH87278.1"/>
    <property type="molecule type" value="Genomic_DNA"/>
</dbReference>
<dbReference type="GO" id="GO:0016787">
    <property type="term" value="F:hydrolase activity"/>
    <property type="evidence" value="ECO:0007669"/>
    <property type="project" value="UniProtKB-KW"/>
</dbReference>
<dbReference type="Gene3D" id="2.130.10.130">
    <property type="entry name" value="Integrin alpha, N-terminal"/>
    <property type="match status" value="4"/>
</dbReference>
<evidence type="ECO:0000256" key="2">
    <source>
        <dbReference type="ARBA" id="ARBA00022737"/>
    </source>
</evidence>
<keyword evidence="4" id="KW-0325">Glycoprotein</keyword>
<evidence type="ECO:0000256" key="5">
    <source>
        <dbReference type="SAM" id="SignalP"/>
    </source>
</evidence>
<dbReference type="PROSITE" id="PS51470">
    <property type="entry name" value="FG_GAP"/>
    <property type="match status" value="2"/>
</dbReference>
<dbReference type="PRINTS" id="PR01185">
    <property type="entry name" value="INTEGRINA"/>
</dbReference>
<dbReference type="GO" id="GO:0007155">
    <property type="term" value="P:cell adhesion"/>
    <property type="evidence" value="ECO:0007669"/>
    <property type="project" value="InterPro"/>
</dbReference>
<reference evidence="6" key="1">
    <citation type="journal article" date="2014" name="Int. J. Syst. Evol. Microbiol.">
        <title>Complete genome sequence of Corynebacterium casei LMG S-19264T (=DSM 44701T), isolated from a smear-ripened cheese.</title>
        <authorList>
            <consortium name="US DOE Joint Genome Institute (JGI-PGF)"/>
            <person name="Walter F."/>
            <person name="Albersmeier A."/>
            <person name="Kalinowski J."/>
            <person name="Ruckert C."/>
        </authorList>
    </citation>
    <scope>NUCLEOTIDE SEQUENCE</scope>
    <source>
        <strain evidence="6">JCM 5069</strain>
    </source>
</reference>
<dbReference type="SUPFAM" id="SSF69318">
    <property type="entry name" value="Integrin alpha N-terminal domain"/>
    <property type="match status" value="1"/>
</dbReference>
<comment type="caution">
    <text evidence="6">The sequence shown here is derived from an EMBL/GenBank/DDBJ whole genome shotgun (WGS) entry which is preliminary data.</text>
</comment>
<name>A0A919GMF2_9ACTN</name>
<dbReference type="InterPro" id="IPR013517">
    <property type="entry name" value="FG-GAP"/>
</dbReference>
<dbReference type="InterPro" id="IPR028994">
    <property type="entry name" value="Integrin_alpha_N"/>
</dbReference>
<dbReference type="PANTHER" id="PTHR23221">
    <property type="entry name" value="GLYCOSYLPHOSPHATIDYLINOSITOL PHOSPHOLIPASE D"/>
    <property type="match status" value="1"/>
</dbReference>
<gene>
    <name evidence="6" type="ORF">GCM10018793_62470</name>
</gene>
<dbReference type="Pfam" id="PF13517">
    <property type="entry name" value="FG-GAP_3"/>
    <property type="match status" value="1"/>
</dbReference>
<dbReference type="InterPro" id="IPR013519">
    <property type="entry name" value="Int_alpha_beta-p"/>
</dbReference>
<evidence type="ECO:0000256" key="3">
    <source>
        <dbReference type="ARBA" id="ARBA00022801"/>
    </source>
</evidence>
<feature type="signal peptide" evidence="5">
    <location>
        <begin position="1"/>
        <end position="29"/>
    </location>
</feature>
<reference evidence="6" key="2">
    <citation type="submission" date="2020-09" db="EMBL/GenBank/DDBJ databases">
        <authorList>
            <person name="Sun Q."/>
            <person name="Ohkuma M."/>
        </authorList>
    </citation>
    <scope>NUCLEOTIDE SEQUENCE</scope>
    <source>
        <strain evidence="6">JCM 5069</strain>
    </source>
</reference>
<dbReference type="Pfam" id="PF01839">
    <property type="entry name" value="FG-GAP"/>
    <property type="match status" value="4"/>
</dbReference>
<keyword evidence="1 5" id="KW-0732">Signal</keyword>
<dbReference type="Proteomes" id="UP000603708">
    <property type="component" value="Unassembled WGS sequence"/>
</dbReference>
<organism evidence="6 7">
    <name type="scientific">Streptomyces sulfonofaciens</name>
    <dbReference type="NCBI Taxonomy" id="68272"/>
    <lineage>
        <taxon>Bacteria</taxon>
        <taxon>Bacillati</taxon>
        <taxon>Actinomycetota</taxon>
        <taxon>Actinomycetes</taxon>
        <taxon>Kitasatosporales</taxon>
        <taxon>Streptomycetaceae</taxon>
        <taxon>Streptomyces</taxon>
    </lineage>
</organism>
<keyword evidence="3" id="KW-0378">Hydrolase</keyword>
<dbReference type="InterPro" id="IPR000413">
    <property type="entry name" value="Integrin_alpha"/>
</dbReference>
<keyword evidence="2" id="KW-0677">Repeat</keyword>
<sequence length="498" mass="49225">MNLRRAAGGLGLAAALAVSLSVTAPVAFANPAELPAGAALRDDFNGDGYADVAFAAPDATVGGKAKAGYVAVMYGSAQGLRTSSKQVFDQDSPGMPGVAEEGDAYGSSVTTADLDRDGYADLVVGSAGEDVGTAGSNAGSLAVIWGGAQGLAGSATLLNGAEAYDAAGGHTVAGDFNGDRVPDLATVADSKDLRVLTGPFERNGAPVGGVRDVTDDFDSRILDLAAGDVNGDGMTDIAAVANDGDEYDDRRITYWQGTGEGPAPYVTVRKPDGGRLEGGENLDIGDVNADGYADIVAGRPIDGYDSDLDLPLAEGGMVTYLPGSAKGPDVSLAGVLNQDSPGVPGVAEGSDGYGNSDNFGTGVSVGDIDGDGYADVAVGVPGETFDGRTHAGSVVTLRGSARGLTGTGAAVLSQDTDGVPGAAEAEDRFGSATKLVDADGNGTADLVVGATGENENAGSVWVLRSTASGVTPAGSFTFGAGTLGTVAANAKLGSGFDF</sequence>
<protein>
    <recommendedName>
        <fullName evidence="8">Integrin-like protein</fullName>
    </recommendedName>
</protein>